<evidence type="ECO:0000256" key="1">
    <source>
        <dbReference type="SAM" id="MobiDB-lite"/>
    </source>
</evidence>
<dbReference type="PANTHER" id="PTHR38627">
    <property type="entry name" value="GA BINDING AND ACTIVATING AND SPK (SPK) DOMAIN CONTAINING-RELATED"/>
    <property type="match status" value="1"/>
</dbReference>
<sequence>MASPSKSPTKVPIKRRPSITPYSVEDETNMWNFLLDLLRKKDENPLAYEKQPLGSRLWEDYVDPLNGTRTVDNLRTHFRKVMIFRLHRSNLSCADMMYLYRKLQLDLDPKLQEQLQYRFNCKIETAGKKVLGHREFPLGQDIFGNPKEEPESQAPEVEPKLEPKPEPESEPRTIQRPRRSSTAKRQLFKQNETSEEVDKEKSSSSSSDDEDSEDEYQPETRKKKSFLQNSDKPERSNEKSSKTTKSSSKRNQDFSDDSPAQTPIKDSPKSENEPGPAPLKLPAYQKNAKCLEKPVERIPYSPKDHEIMWCFVFRALRKNPEEMVQHFRFWTFYVEDMKCERTAGNVSCHFVRQMLPKLYQAEIPAKLLFELYKVLRLSVQKEEVRFLKNRFDVNLELSSSRTLVNYKLGDEEDRDFDVDAYVARVIAVGYRRPEDVPTDEAPPPMRSVFNERRRQIKRRGKNEPVPVLQITDDPEEPVIEIRETKKEDAKPLLHHYFKKSSKSSTSSAAPKKTPIICIDSDDENFKKKTSFWTPTEVKKEVKREEPLSTPCRKKLKREASVIDELNLTDEEEAELLKFLHRELRRSPGRIADPFTRRVWDKFVCITGFPAPADQLAVFVRDDLCRRLYKADLPLPIIIDLYSQLALEVDAAVVRMWVLGIYDWKG</sequence>
<keyword evidence="3" id="KW-1185">Reference proteome</keyword>
<dbReference type="AlphaFoldDB" id="A0A8S1HX84"/>
<feature type="compositionally biased region" description="Basic and acidic residues" evidence="1">
    <location>
        <begin position="157"/>
        <end position="173"/>
    </location>
</feature>
<dbReference type="EMBL" id="CAJGYM010000213">
    <property type="protein sequence ID" value="CAD6199892.1"/>
    <property type="molecule type" value="Genomic_DNA"/>
</dbReference>
<evidence type="ECO:0000313" key="3">
    <source>
        <dbReference type="Proteomes" id="UP000835052"/>
    </source>
</evidence>
<dbReference type="OrthoDB" id="5872989at2759"/>
<accession>A0A8S1HX84</accession>
<feature type="region of interest" description="Disordered" evidence="1">
    <location>
        <begin position="139"/>
        <end position="285"/>
    </location>
</feature>
<dbReference type="PANTHER" id="PTHR38627:SF2">
    <property type="entry name" value="DOUBLE-STRAND TELOMERIC DNA-BINDING PROTEINS 1-RELATED"/>
    <property type="match status" value="1"/>
</dbReference>
<feature type="compositionally biased region" description="Basic and acidic residues" evidence="1">
    <location>
        <begin position="231"/>
        <end position="241"/>
    </location>
</feature>
<organism evidence="2 3">
    <name type="scientific">Caenorhabditis auriculariae</name>
    <dbReference type="NCBI Taxonomy" id="2777116"/>
    <lineage>
        <taxon>Eukaryota</taxon>
        <taxon>Metazoa</taxon>
        <taxon>Ecdysozoa</taxon>
        <taxon>Nematoda</taxon>
        <taxon>Chromadorea</taxon>
        <taxon>Rhabditida</taxon>
        <taxon>Rhabditina</taxon>
        <taxon>Rhabditomorpha</taxon>
        <taxon>Rhabditoidea</taxon>
        <taxon>Rhabditidae</taxon>
        <taxon>Peloderinae</taxon>
        <taxon>Caenorhabditis</taxon>
    </lineage>
</organism>
<feature type="compositionally biased region" description="Acidic residues" evidence="1">
    <location>
        <begin position="207"/>
        <end position="217"/>
    </location>
</feature>
<gene>
    <name evidence="2" type="ORF">CAUJ_LOCUS15791</name>
</gene>
<dbReference type="InterPro" id="IPR053367">
    <property type="entry name" value="G-alpha_activating_GEF"/>
</dbReference>
<proteinExistence type="predicted"/>
<name>A0A8S1HX84_9PELO</name>
<feature type="non-terminal residue" evidence="2">
    <location>
        <position position="1"/>
    </location>
</feature>
<evidence type="ECO:0000313" key="2">
    <source>
        <dbReference type="EMBL" id="CAD6199892.1"/>
    </source>
</evidence>
<comment type="caution">
    <text evidence="2">The sequence shown here is derived from an EMBL/GenBank/DDBJ whole genome shotgun (WGS) entry which is preliminary data.</text>
</comment>
<protein>
    <recommendedName>
        <fullName evidence="4">SPK domain-containing protein</fullName>
    </recommendedName>
</protein>
<evidence type="ECO:0008006" key="4">
    <source>
        <dbReference type="Google" id="ProtNLM"/>
    </source>
</evidence>
<dbReference type="Proteomes" id="UP000835052">
    <property type="component" value="Unassembled WGS sequence"/>
</dbReference>
<reference evidence="2" key="1">
    <citation type="submission" date="2020-10" db="EMBL/GenBank/DDBJ databases">
        <authorList>
            <person name="Kikuchi T."/>
        </authorList>
    </citation>
    <scope>NUCLEOTIDE SEQUENCE</scope>
    <source>
        <strain evidence="2">NKZ352</strain>
    </source>
</reference>